<proteinExistence type="inferred from homology"/>
<reference evidence="12 13" key="1">
    <citation type="submission" date="2016-08" db="EMBL/GenBank/DDBJ databases">
        <title>A Parts List for Fungal Cellulosomes Revealed by Comparative Genomics.</title>
        <authorList>
            <consortium name="DOE Joint Genome Institute"/>
            <person name="Haitjema C.H."/>
            <person name="Gilmore S.P."/>
            <person name="Henske J.K."/>
            <person name="Solomon K.V."/>
            <person name="De Groot R."/>
            <person name="Kuo A."/>
            <person name="Mondo S.J."/>
            <person name="Salamov A.A."/>
            <person name="Labutti K."/>
            <person name="Zhao Z."/>
            <person name="Chiniquy J."/>
            <person name="Barry K."/>
            <person name="Brewer H.M."/>
            <person name="Purvine S.O."/>
            <person name="Wright A.T."/>
            <person name="Boxma B."/>
            <person name="Van Alen T."/>
            <person name="Hackstein J.H."/>
            <person name="Baker S.E."/>
            <person name="Grigoriev I.V."/>
            <person name="O'Malley M.A."/>
        </authorList>
    </citation>
    <scope>NUCLEOTIDE SEQUENCE [LARGE SCALE GENOMIC DNA]</scope>
    <source>
        <strain evidence="12 13">S4</strain>
    </source>
</reference>
<evidence type="ECO:0000256" key="6">
    <source>
        <dbReference type="ARBA" id="ARBA00022729"/>
    </source>
</evidence>
<dbReference type="PANTHER" id="PTHR31451">
    <property type="match status" value="1"/>
</dbReference>
<evidence type="ECO:0000256" key="7">
    <source>
        <dbReference type="ARBA" id="ARBA00022737"/>
    </source>
</evidence>
<sequence>MKFNTVSALLLSLVTSVAGQFREGFVQTDGTNFVVDGCKRYFSGSNTYYLMVSNHERVDLALEAYAKHNLNVVRAWAFCDECEDATRLVDFSGPEVKLNSENMEKVDYYLAAAAQRNIRVVLTLTNNWTDYGGMDVWVKQFGGKYHDEFYTNRKLIEGYKQYIKAMINRVNTYTGQRYKDDPTIFSWQLANEARCNNGPHGLPVKDCNTDTITKWMDEIATFIHEEDPNHLVSSGIEGIGLTPPAGVDPNTYVYTYVEGTDYEAISALDSIDYNTVHMYPVGWGLKDYAKDGVKWIQAHADVDKKFNKPTVVEEWGLSTSADNVPLEERDPIYTQWMDAVLANDNIGMNMFWYVCGEDYYGTDGYIVKDDEITKVIDPFTKKLYAKQSCKNLDTISMVHTDLVDVYYEVEGCQPKYGTCTGGLCCAHGTRCEGNEHYGQCRPITEPPYRGATSPVEGYTLPGAKPITSKTTTKKTTRTTTVKTTTTTTKDVVPTSSDECFSIALGYPCCQGNEIVYTDNDGNWGVENGQWCGIGSKAVSESCFSEALGYPCCTSCNVIFTDSDGKWGVENNSWCGIKDSC</sequence>
<keyword evidence="7" id="KW-0677">Repeat</keyword>
<evidence type="ECO:0000313" key="13">
    <source>
        <dbReference type="Proteomes" id="UP000193944"/>
    </source>
</evidence>
<evidence type="ECO:0000256" key="8">
    <source>
        <dbReference type="ARBA" id="ARBA00022801"/>
    </source>
</evidence>
<dbReference type="InterPro" id="IPR002883">
    <property type="entry name" value="CBM10/Dockerin_dom"/>
</dbReference>
<feature type="domain" description="CBM10" evidence="11">
    <location>
        <begin position="498"/>
        <end position="534"/>
    </location>
</feature>
<dbReference type="STRING" id="1754192.A0A1Y1VUR5"/>
<evidence type="ECO:0000256" key="4">
    <source>
        <dbReference type="ARBA" id="ARBA00012706"/>
    </source>
</evidence>
<dbReference type="SUPFAM" id="SSF51445">
    <property type="entry name" value="(Trans)glycosidases"/>
    <property type="match status" value="1"/>
</dbReference>
<dbReference type="AlphaFoldDB" id="A0A1Y1VUR5"/>
<dbReference type="GO" id="GO:0046355">
    <property type="term" value="P:mannan catabolic process"/>
    <property type="evidence" value="ECO:0007669"/>
    <property type="project" value="UniProtKB-ARBA"/>
</dbReference>
<dbReference type="PANTHER" id="PTHR31451:SF39">
    <property type="entry name" value="MANNAN ENDO-1,4-BETA-MANNOSIDASE 1"/>
    <property type="match status" value="1"/>
</dbReference>
<dbReference type="Gene3D" id="3.90.1220.10">
    <property type="entry name" value="Cellulose docking domain, dockering"/>
    <property type="match status" value="2"/>
</dbReference>
<comment type="catalytic activity">
    <reaction evidence="1">
        <text>Random hydrolysis of (1-&gt;4)-beta-D-mannosidic linkages in mannans, galactomannans and glucomannans.</text>
        <dbReference type="EC" id="3.2.1.78"/>
    </reaction>
</comment>
<keyword evidence="6 10" id="KW-0732">Signal</keyword>
<evidence type="ECO:0000259" key="11">
    <source>
        <dbReference type="PROSITE" id="PS51763"/>
    </source>
</evidence>
<comment type="similarity">
    <text evidence="3">Belongs to the glycosyl hydrolase 5 (cellulase A) family.</text>
</comment>
<dbReference type="Proteomes" id="UP000193944">
    <property type="component" value="Unassembled WGS sequence"/>
</dbReference>
<dbReference type="GO" id="GO:0005576">
    <property type="term" value="C:extracellular region"/>
    <property type="evidence" value="ECO:0007669"/>
    <property type="project" value="UniProtKB-SubCell"/>
</dbReference>
<dbReference type="EC" id="3.2.1.78" evidence="4"/>
<dbReference type="InterPro" id="IPR009034">
    <property type="entry name" value="Dockerin_dom_fun_sf"/>
</dbReference>
<dbReference type="InterPro" id="IPR017853">
    <property type="entry name" value="GH"/>
</dbReference>
<accession>A0A1Y1VUR5</accession>
<evidence type="ECO:0000256" key="3">
    <source>
        <dbReference type="ARBA" id="ARBA00005641"/>
    </source>
</evidence>
<evidence type="ECO:0000256" key="9">
    <source>
        <dbReference type="ARBA" id="ARBA00023295"/>
    </source>
</evidence>
<dbReference type="InterPro" id="IPR045053">
    <property type="entry name" value="MAN-like"/>
</dbReference>
<gene>
    <name evidence="12" type="ORF">BCR32DRAFT_297852</name>
</gene>
<dbReference type="Pfam" id="PF26410">
    <property type="entry name" value="GH5_mannosidase"/>
    <property type="match status" value="1"/>
</dbReference>
<evidence type="ECO:0000256" key="10">
    <source>
        <dbReference type="SAM" id="SignalP"/>
    </source>
</evidence>
<organism evidence="12 13">
    <name type="scientific">Anaeromyces robustus</name>
    <dbReference type="NCBI Taxonomy" id="1754192"/>
    <lineage>
        <taxon>Eukaryota</taxon>
        <taxon>Fungi</taxon>
        <taxon>Fungi incertae sedis</taxon>
        <taxon>Chytridiomycota</taxon>
        <taxon>Chytridiomycota incertae sedis</taxon>
        <taxon>Neocallimastigomycetes</taxon>
        <taxon>Neocallimastigales</taxon>
        <taxon>Neocallimastigaceae</taxon>
        <taxon>Anaeromyces</taxon>
    </lineage>
</organism>
<dbReference type="EMBL" id="MCFG01000484">
    <property type="protein sequence ID" value="ORX65017.1"/>
    <property type="molecule type" value="Genomic_DNA"/>
</dbReference>
<dbReference type="SUPFAM" id="SSF64571">
    <property type="entry name" value="Cellulose docking domain, dockering"/>
    <property type="match status" value="2"/>
</dbReference>
<evidence type="ECO:0000256" key="5">
    <source>
        <dbReference type="ARBA" id="ARBA00022525"/>
    </source>
</evidence>
<dbReference type="Pfam" id="PF02013">
    <property type="entry name" value="CBM_10"/>
    <property type="match status" value="2"/>
</dbReference>
<dbReference type="GO" id="GO:0016985">
    <property type="term" value="F:mannan endo-1,4-beta-mannosidase activity"/>
    <property type="evidence" value="ECO:0007669"/>
    <property type="project" value="UniProtKB-EC"/>
</dbReference>
<keyword evidence="9" id="KW-0326">Glycosidase</keyword>
<comment type="subcellular location">
    <subcellularLocation>
        <location evidence="2">Secreted</location>
    </subcellularLocation>
</comment>
<dbReference type="OrthoDB" id="406631at2759"/>
<reference evidence="12 13" key="2">
    <citation type="submission" date="2016-08" db="EMBL/GenBank/DDBJ databases">
        <title>Pervasive Adenine N6-methylation of Active Genes in Fungi.</title>
        <authorList>
            <consortium name="DOE Joint Genome Institute"/>
            <person name="Mondo S.J."/>
            <person name="Dannebaum R.O."/>
            <person name="Kuo R.C."/>
            <person name="Labutti K."/>
            <person name="Haridas S."/>
            <person name="Kuo A."/>
            <person name="Salamov A."/>
            <person name="Ahrendt S.R."/>
            <person name="Lipzen A."/>
            <person name="Sullivan W."/>
            <person name="Andreopoulos W.B."/>
            <person name="Clum A."/>
            <person name="Lindquist E."/>
            <person name="Daum C."/>
            <person name="Ramamoorthy G.K."/>
            <person name="Gryganskyi A."/>
            <person name="Culley D."/>
            <person name="Magnuson J.K."/>
            <person name="James T.Y."/>
            <person name="O'Malley M.A."/>
            <person name="Stajich J.E."/>
            <person name="Spatafora J.W."/>
            <person name="Visel A."/>
            <person name="Grigoriev I.V."/>
        </authorList>
    </citation>
    <scope>NUCLEOTIDE SEQUENCE [LARGE SCALE GENOMIC DNA]</scope>
    <source>
        <strain evidence="12 13">S4</strain>
    </source>
</reference>
<comment type="caution">
    <text evidence="12">The sequence shown here is derived from an EMBL/GenBank/DDBJ whole genome shotgun (WGS) entry which is preliminary data.</text>
</comment>
<name>A0A1Y1VUR5_9FUNG</name>
<evidence type="ECO:0000256" key="1">
    <source>
        <dbReference type="ARBA" id="ARBA00001678"/>
    </source>
</evidence>
<feature type="chain" id="PRO_5012282253" description="mannan endo-1,4-beta-mannosidase" evidence="10">
    <location>
        <begin position="20"/>
        <end position="580"/>
    </location>
</feature>
<dbReference type="Gene3D" id="3.20.20.80">
    <property type="entry name" value="Glycosidases"/>
    <property type="match status" value="1"/>
</dbReference>
<keyword evidence="8" id="KW-0378">Hydrolase</keyword>
<dbReference type="InterPro" id="IPR001547">
    <property type="entry name" value="Glyco_hydro_5"/>
</dbReference>
<protein>
    <recommendedName>
        <fullName evidence="4">mannan endo-1,4-beta-mannosidase</fullName>
        <ecNumber evidence="4">3.2.1.78</ecNumber>
    </recommendedName>
</protein>
<feature type="signal peptide" evidence="10">
    <location>
        <begin position="1"/>
        <end position="19"/>
    </location>
</feature>
<feature type="domain" description="CBM10" evidence="11">
    <location>
        <begin position="541"/>
        <end position="577"/>
    </location>
</feature>
<dbReference type="PROSITE" id="PS51763">
    <property type="entry name" value="CBM10"/>
    <property type="match status" value="2"/>
</dbReference>
<evidence type="ECO:0000256" key="2">
    <source>
        <dbReference type="ARBA" id="ARBA00004613"/>
    </source>
</evidence>
<keyword evidence="13" id="KW-1185">Reference proteome</keyword>
<keyword evidence="5" id="KW-0964">Secreted</keyword>
<evidence type="ECO:0000313" key="12">
    <source>
        <dbReference type="EMBL" id="ORX65017.1"/>
    </source>
</evidence>